<dbReference type="CDD" id="cd13645">
    <property type="entry name" value="PBP2_HuPBGD_like"/>
    <property type="match status" value="1"/>
</dbReference>
<dbReference type="EC" id="2.5.1.61" evidence="4"/>
<name>A0A9N9MU73_9CUCU</name>
<dbReference type="PANTHER" id="PTHR11557:SF0">
    <property type="entry name" value="PORPHOBILINOGEN DEAMINASE"/>
    <property type="match status" value="1"/>
</dbReference>
<dbReference type="GO" id="GO:0005737">
    <property type="term" value="C:cytoplasm"/>
    <property type="evidence" value="ECO:0007669"/>
    <property type="project" value="TreeGrafter"/>
</dbReference>
<evidence type="ECO:0000256" key="5">
    <source>
        <dbReference type="ARBA" id="ARBA00022679"/>
    </source>
</evidence>
<evidence type="ECO:0000256" key="4">
    <source>
        <dbReference type="ARBA" id="ARBA00012655"/>
    </source>
</evidence>
<dbReference type="EMBL" id="OU892281">
    <property type="protein sequence ID" value="CAG9769156.1"/>
    <property type="molecule type" value="Genomic_DNA"/>
</dbReference>
<sequence length="528" mass="58055">MKNVQSTVQCRIRTVIRSYNIVFLINQDFQYQTRIKTEEGRMSGDTSDLKIFVGSRKSELAVIQTKHVISLLKQAHPEIEFEIVTMTTLGDQILDVPLPKIGEKSLFTKELETALATGHVDFIVHSLKDLPTSLPDGMAIGAVLSRENPRDALVLQKDIKKHTLSTLPKGSVIGTSSLRRTAQLAKKFPHLKVENIRGNLNTRLKKLDDLGKYQAIILAAAGLIRIGWRNRISKFLDVNEFLYAVGQGAIAVECRANDERIIKLLEPLYDLQTALRVIAERSFLKTLGGGCSAPVAVISDVKLVKEKEVEVILKGAVWSLDGKDEIIDEEMTILEVLNNIRCAECPYSTNGVVAVEDIECCGVCPMNGPSESNPKKKKLDIPSEILENDPHEKCPVPMPIGSDFMGQCPYLEGDLQDIHGKLPINGPIEALKDGANMCPFLKIQKAVINSAEARESTTNPLQKTDEDEANLFVGLVPHKGITEENMEKARFLGKRLAQKLADKGALEVMAKAQAIVHGQVTKGAVGTS</sequence>
<dbReference type="PANTHER" id="PTHR11557">
    <property type="entry name" value="PORPHOBILINOGEN DEAMINASE"/>
    <property type="match status" value="1"/>
</dbReference>
<dbReference type="Pfam" id="PF03900">
    <property type="entry name" value="Porphobil_deamC"/>
    <property type="match status" value="1"/>
</dbReference>
<dbReference type="SUPFAM" id="SSF53850">
    <property type="entry name" value="Periplasmic binding protein-like II"/>
    <property type="match status" value="1"/>
</dbReference>
<dbReference type="InterPro" id="IPR022418">
    <property type="entry name" value="Porphobilinogen_deaminase_C"/>
</dbReference>
<proteinExistence type="inferred from homology"/>
<dbReference type="Pfam" id="PF01379">
    <property type="entry name" value="Porphobil_deam"/>
    <property type="match status" value="1"/>
</dbReference>
<dbReference type="HAMAP" id="MF_00260">
    <property type="entry name" value="Porphobil_deam"/>
    <property type="match status" value="1"/>
</dbReference>
<dbReference type="Proteomes" id="UP001152799">
    <property type="component" value="Chromosome 5"/>
</dbReference>
<comment type="similarity">
    <text evidence="3">Belongs to the HMBS family.</text>
</comment>
<feature type="domain" description="Porphobilinogen deaminase C-terminal" evidence="9">
    <location>
        <begin position="275"/>
        <end position="335"/>
    </location>
</feature>
<evidence type="ECO:0000256" key="1">
    <source>
        <dbReference type="ARBA" id="ARBA00001916"/>
    </source>
</evidence>
<dbReference type="Gene3D" id="3.40.190.10">
    <property type="entry name" value="Periplasmic binding protein-like II"/>
    <property type="match status" value="2"/>
</dbReference>
<accession>A0A9N9MU73</accession>
<gene>
    <name evidence="10" type="ORF">CEUTPL_LOCUS9672</name>
</gene>
<dbReference type="NCBIfam" id="TIGR00212">
    <property type="entry name" value="hemC"/>
    <property type="match status" value="1"/>
</dbReference>
<dbReference type="AlphaFoldDB" id="A0A9N9MU73"/>
<comment type="pathway">
    <text evidence="2">Porphyrin-containing compound metabolism; protoporphyrin-IX biosynthesis; coproporphyrinogen-III from 5-aminolevulinate: step 2/4.</text>
</comment>
<feature type="domain" description="Porphobilinogen deaminase N-terminal" evidence="8">
    <location>
        <begin position="51"/>
        <end position="262"/>
    </location>
</feature>
<evidence type="ECO:0000256" key="2">
    <source>
        <dbReference type="ARBA" id="ARBA00004735"/>
    </source>
</evidence>
<dbReference type="PROSITE" id="PS00533">
    <property type="entry name" value="PORPHOBILINOGEN_DEAM"/>
    <property type="match status" value="1"/>
</dbReference>
<evidence type="ECO:0000313" key="11">
    <source>
        <dbReference type="Proteomes" id="UP001152799"/>
    </source>
</evidence>
<evidence type="ECO:0000256" key="3">
    <source>
        <dbReference type="ARBA" id="ARBA00005638"/>
    </source>
</evidence>
<dbReference type="PRINTS" id="PR00151">
    <property type="entry name" value="PORPHBDMNASE"/>
</dbReference>
<evidence type="ECO:0000313" key="10">
    <source>
        <dbReference type="EMBL" id="CAG9769156.1"/>
    </source>
</evidence>
<reference evidence="10" key="1">
    <citation type="submission" date="2022-01" db="EMBL/GenBank/DDBJ databases">
        <authorList>
            <person name="King R."/>
        </authorList>
    </citation>
    <scope>NUCLEOTIDE SEQUENCE</scope>
</reference>
<evidence type="ECO:0000256" key="6">
    <source>
        <dbReference type="ARBA" id="ARBA00023244"/>
    </source>
</evidence>
<dbReference type="FunFam" id="3.40.190.10:FF:000005">
    <property type="entry name" value="Porphobilinogen deaminase"/>
    <property type="match status" value="1"/>
</dbReference>
<dbReference type="SUPFAM" id="SSF54782">
    <property type="entry name" value="Porphobilinogen deaminase (hydroxymethylbilane synthase), C-terminal domain"/>
    <property type="match status" value="1"/>
</dbReference>
<protein>
    <recommendedName>
        <fullName evidence="4">hydroxymethylbilane synthase</fullName>
        <ecNumber evidence="4">2.5.1.61</ecNumber>
    </recommendedName>
    <alternativeName>
        <fullName evidence="7">Hydroxymethylbilane synthase</fullName>
    </alternativeName>
</protein>
<dbReference type="InterPro" id="IPR000860">
    <property type="entry name" value="HemC"/>
</dbReference>
<keyword evidence="5" id="KW-0808">Transferase</keyword>
<dbReference type="InterPro" id="IPR022417">
    <property type="entry name" value="Porphobilin_deaminase_N"/>
</dbReference>
<dbReference type="InterPro" id="IPR036803">
    <property type="entry name" value="Porphobilinogen_deaminase_C_sf"/>
</dbReference>
<dbReference type="Gene3D" id="3.30.160.40">
    <property type="entry name" value="Porphobilinogen deaminase, C-terminal domain"/>
    <property type="match status" value="1"/>
</dbReference>
<keyword evidence="11" id="KW-1185">Reference proteome</keyword>
<dbReference type="OrthoDB" id="564646at2759"/>
<evidence type="ECO:0000256" key="7">
    <source>
        <dbReference type="ARBA" id="ARBA00033064"/>
    </source>
</evidence>
<dbReference type="GO" id="GO:0006783">
    <property type="term" value="P:heme biosynthetic process"/>
    <property type="evidence" value="ECO:0007669"/>
    <property type="project" value="TreeGrafter"/>
</dbReference>
<evidence type="ECO:0000259" key="9">
    <source>
        <dbReference type="Pfam" id="PF03900"/>
    </source>
</evidence>
<dbReference type="GO" id="GO:0004418">
    <property type="term" value="F:hydroxymethylbilane synthase activity"/>
    <property type="evidence" value="ECO:0007669"/>
    <property type="project" value="UniProtKB-EC"/>
</dbReference>
<comment type="cofactor">
    <cofactor evidence="1">
        <name>dipyrromethane</name>
        <dbReference type="ChEBI" id="CHEBI:60342"/>
    </cofactor>
</comment>
<dbReference type="InterPro" id="IPR022419">
    <property type="entry name" value="Porphobilin_deaminase_cofac_BS"/>
</dbReference>
<keyword evidence="6" id="KW-0627">Porphyrin biosynthesis</keyword>
<evidence type="ECO:0000259" key="8">
    <source>
        <dbReference type="Pfam" id="PF01379"/>
    </source>
</evidence>
<dbReference type="FunFam" id="3.40.190.10:FF:000260">
    <property type="entry name" value="Porphobilinogen deaminase"/>
    <property type="match status" value="1"/>
</dbReference>
<organism evidence="10 11">
    <name type="scientific">Ceutorhynchus assimilis</name>
    <name type="common">cabbage seed weevil</name>
    <dbReference type="NCBI Taxonomy" id="467358"/>
    <lineage>
        <taxon>Eukaryota</taxon>
        <taxon>Metazoa</taxon>
        <taxon>Ecdysozoa</taxon>
        <taxon>Arthropoda</taxon>
        <taxon>Hexapoda</taxon>
        <taxon>Insecta</taxon>
        <taxon>Pterygota</taxon>
        <taxon>Neoptera</taxon>
        <taxon>Endopterygota</taxon>
        <taxon>Coleoptera</taxon>
        <taxon>Polyphaga</taxon>
        <taxon>Cucujiformia</taxon>
        <taxon>Curculionidae</taxon>
        <taxon>Ceutorhynchinae</taxon>
        <taxon>Ceutorhynchus</taxon>
    </lineage>
</organism>